<dbReference type="Pfam" id="PF03466">
    <property type="entry name" value="LysR_substrate"/>
    <property type="match status" value="1"/>
</dbReference>
<dbReference type="InterPro" id="IPR058163">
    <property type="entry name" value="LysR-type_TF_proteobact-type"/>
</dbReference>
<keyword evidence="2" id="KW-0805">Transcription regulation</keyword>
<dbReference type="EMBL" id="LJRO01000458">
    <property type="protein sequence ID" value="KPY92171.1"/>
    <property type="molecule type" value="Genomic_DNA"/>
</dbReference>
<dbReference type="SUPFAM" id="SSF53850">
    <property type="entry name" value="Periplasmic binding protein-like II"/>
    <property type="match status" value="1"/>
</dbReference>
<dbReference type="GO" id="GO:0006351">
    <property type="term" value="P:DNA-templated transcription"/>
    <property type="evidence" value="ECO:0007669"/>
    <property type="project" value="TreeGrafter"/>
</dbReference>
<keyword evidence="4" id="KW-0804">Transcription</keyword>
<protein>
    <submittedName>
        <fullName evidence="6">LysR family transcriptional regulator</fullName>
    </submittedName>
</protein>
<comment type="similarity">
    <text evidence="1">Belongs to the LysR transcriptional regulatory family.</text>
</comment>
<reference evidence="6 7" key="1">
    <citation type="submission" date="2015-09" db="EMBL/GenBank/DDBJ databases">
        <title>Genome announcement of multiple Pseudomonas syringae strains.</title>
        <authorList>
            <person name="Thakur S."/>
            <person name="Wang P.W."/>
            <person name="Gong Y."/>
            <person name="Weir B.S."/>
            <person name="Guttman D.S."/>
        </authorList>
    </citation>
    <scope>NUCLEOTIDE SEQUENCE [LARGE SCALE GENOMIC DNA]</scope>
    <source>
        <strain evidence="6 7">ICMP9151</strain>
    </source>
</reference>
<name>A0AA40TST6_9PSED</name>
<dbReference type="Gene3D" id="3.40.190.10">
    <property type="entry name" value="Periplasmic binding protein-like II"/>
    <property type="match status" value="2"/>
</dbReference>
<proteinExistence type="inferred from homology"/>
<organism evidence="6 7">
    <name type="scientific">Pseudomonas tremae</name>
    <dbReference type="NCBI Taxonomy" id="200454"/>
    <lineage>
        <taxon>Bacteria</taxon>
        <taxon>Pseudomonadati</taxon>
        <taxon>Pseudomonadota</taxon>
        <taxon>Gammaproteobacteria</taxon>
        <taxon>Pseudomonadales</taxon>
        <taxon>Pseudomonadaceae</taxon>
        <taxon>Pseudomonas</taxon>
    </lineage>
</organism>
<dbReference type="InterPro" id="IPR036390">
    <property type="entry name" value="WH_DNA-bd_sf"/>
</dbReference>
<dbReference type="Pfam" id="PF00126">
    <property type="entry name" value="HTH_1"/>
    <property type="match status" value="1"/>
</dbReference>
<dbReference type="GeneID" id="72393108"/>
<comment type="caution">
    <text evidence="6">The sequence shown here is derived from an EMBL/GenBank/DDBJ whole genome shotgun (WGS) entry which is preliminary data.</text>
</comment>
<evidence type="ECO:0000313" key="6">
    <source>
        <dbReference type="EMBL" id="KPY92171.1"/>
    </source>
</evidence>
<dbReference type="SUPFAM" id="SSF46785">
    <property type="entry name" value="Winged helix' DNA-binding domain"/>
    <property type="match status" value="1"/>
</dbReference>
<evidence type="ECO:0000256" key="1">
    <source>
        <dbReference type="ARBA" id="ARBA00009437"/>
    </source>
</evidence>
<dbReference type="InterPro" id="IPR036388">
    <property type="entry name" value="WH-like_DNA-bd_sf"/>
</dbReference>
<accession>A0AA40TST6</accession>
<dbReference type="PANTHER" id="PTHR30537">
    <property type="entry name" value="HTH-TYPE TRANSCRIPTIONAL REGULATOR"/>
    <property type="match status" value="1"/>
</dbReference>
<evidence type="ECO:0000256" key="2">
    <source>
        <dbReference type="ARBA" id="ARBA00023015"/>
    </source>
</evidence>
<dbReference type="FunFam" id="1.10.10.10:FF:000001">
    <property type="entry name" value="LysR family transcriptional regulator"/>
    <property type="match status" value="1"/>
</dbReference>
<dbReference type="PROSITE" id="PS50931">
    <property type="entry name" value="HTH_LYSR"/>
    <property type="match status" value="1"/>
</dbReference>
<dbReference type="GO" id="GO:0043565">
    <property type="term" value="F:sequence-specific DNA binding"/>
    <property type="evidence" value="ECO:0007669"/>
    <property type="project" value="TreeGrafter"/>
</dbReference>
<dbReference type="PRINTS" id="PR00039">
    <property type="entry name" value="HTHLYSR"/>
</dbReference>
<gene>
    <name evidence="6" type="ORF">ALO43_03530</name>
</gene>
<dbReference type="PANTHER" id="PTHR30537:SF26">
    <property type="entry name" value="GLYCINE CLEAVAGE SYSTEM TRANSCRIPTIONAL ACTIVATOR"/>
    <property type="match status" value="1"/>
</dbReference>
<dbReference type="RefSeq" id="WP_051126723.1">
    <property type="nucleotide sequence ID" value="NZ_JANAKJ010000001.1"/>
</dbReference>
<dbReference type="AlphaFoldDB" id="A0AA40TST6"/>
<dbReference type="InterPro" id="IPR000847">
    <property type="entry name" value="LysR_HTH_N"/>
</dbReference>
<keyword evidence="3" id="KW-0238">DNA-binding</keyword>
<sequence length="313" mass="34500">MNTRRLTPSMSLLLAFEAAARHGSFTKAADELSLTQSAVSRQVQALEAQLDVELFKRDGRRIELTTAGALYQHELAAALGRIRSATLQTIAHKSEGGTLHLAVLPTFGSKWLLPRMNDFYTRHPGYVVHIHSRIVNADLTPVASEMNAIICAGHGNWPGYIAHMLVSEKLVVIASPKALPGYRSMSTAEVALQSLLSVVSRPNAWSDWFDSNQLAHHVMRPGPSFELTSHLIQAVTAGIGIALVPRILVQDEISSGELVTLFEPLDSGRNYYLAYATRFQNLPSLCVFRDWLLSTPFPDTLFQDGRARKNTLS</sequence>
<dbReference type="InterPro" id="IPR005119">
    <property type="entry name" value="LysR_subst-bd"/>
</dbReference>
<evidence type="ECO:0000259" key="5">
    <source>
        <dbReference type="PROSITE" id="PS50931"/>
    </source>
</evidence>
<dbReference type="Proteomes" id="UP000050523">
    <property type="component" value="Unassembled WGS sequence"/>
</dbReference>
<feature type="domain" description="HTH lysR-type" evidence="5">
    <location>
        <begin position="8"/>
        <end position="65"/>
    </location>
</feature>
<dbReference type="Gene3D" id="1.10.10.10">
    <property type="entry name" value="Winged helix-like DNA-binding domain superfamily/Winged helix DNA-binding domain"/>
    <property type="match status" value="1"/>
</dbReference>
<evidence type="ECO:0000313" key="7">
    <source>
        <dbReference type="Proteomes" id="UP000050523"/>
    </source>
</evidence>
<evidence type="ECO:0000256" key="4">
    <source>
        <dbReference type="ARBA" id="ARBA00023163"/>
    </source>
</evidence>
<dbReference type="GO" id="GO:0003700">
    <property type="term" value="F:DNA-binding transcription factor activity"/>
    <property type="evidence" value="ECO:0007669"/>
    <property type="project" value="InterPro"/>
</dbReference>
<evidence type="ECO:0000256" key="3">
    <source>
        <dbReference type="ARBA" id="ARBA00023125"/>
    </source>
</evidence>